<accession>A0ABX0DFE9</accession>
<sequence length="145" mass="16338">MTTGMTMKPRASGYPGYSETMTRTPETVEKARRLARVAMCAWNLKDAEDSAALLATELFTNAVRHARGRSVRVIIDRIEADRIYVAVVDRAPRQLPELREARPDDIGGRGLALVDEMADRWGYDLMGSGRTPWGKRVWAEMKVTR</sequence>
<evidence type="ECO:0000313" key="5">
    <source>
        <dbReference type="Proteomes" id="UP001518140"/>
    </source>
</evidence>
<keyword evidence="1" id="KW-0808">Transferase</keyword>
<keyword evidence="5" id="KW-1185">Reference proteome</keyword>
<keyword evidence="4" id="KW-0547">Nucleotide-binding</keyword>
<comment type="caution">
    <text evidence="4">The sequence shown here is derived from an EMBL/GenBank/DDBJ whole genome shotgun (WGS) entry which is preliminary data.</text>
</comment>
<organism evidence="4 5">
    <name type="scientific">Streptomyces ureilyticus</name>
    <dbReference type="NCBI Taxonomy" id="1775131"/>
    <lineage>
        <taxon>Bacteria</taxon>
        <taxon>Bacillati</taxon>
        <taxon>Actinomycetota</taxon>
        <taxon>Actinomycetes</taxon>
        <taxon>Kitasatosporales</taxon>
        <taxon>Streptomycetaceae</taxon>
        <taxon>Streptomyces</taxon>
    </lineage>
</organism>
<keyword evidence="1" id="KW-0723">Serine/threonine-protein kinase</keyword>
<gene>
    <name evidence="4" type="ORF">G6048_00065</name>
</gene>
<reference evidence="4 5" key="1">
    <citation type="submission" date="2020-02" db="EMBL/GenBank/DDBJ databases">
        <title>Whole-genome analyses of novel actinobacteria.</title>
        <authorList>
            <person name="Sahin N."/>
            <person name="Tokatli A."/>
        </authorList>
    </citation>
    <scope>NUCLEOTIDE SEQUENCE [LARGE SCALE GENOMIC DNA]</scope>
    <source>
        <strain evidence="4 5">YC419</strain>
    </source>
</reference>
<keyword evidence="1" id="KW-0418">Kinase</keyword>
<name>A0ABX0DFE9_9ACTN</name>
<dbReference type="GO" id="GO:0005524">
    <property type="term" value="F:ATP binding"/>
    <property type="evidence" value="ECO:0007669"/>
    <property type="project" value="UniProtKB-KW"/>
</dbReference>
<dbReference type="Pfam" id="PF13581">
    <property type="entry name" value="HATPase_c_2"/>
    <property type="match status" value="1"/>
</dbReference>
<dbReference type="CDD" id="cd16936">
    <property type="entry name" value="HATPase_RsbW-like"/>
    <property type="match status" value="1"/>
</dbReference>
<dbReference type="Proteomes" id="UP001518140">
    <property type="component" value="Unassembled WGS sequence"/>
</dbReference>
<dbReference type="SUPFAM" id="SSF55874">
    <property type="entry name" value="ATPase domain of HSP90 chaperone/DNA topoisomerase II/histidine kinase"/>
    <property type="match status" value="1"/>
</dbReference>
<feature type="region of interest" description="Disordered" evidence="2">
    <location>
        <begin position="1"/>
        <end position="25"/>
    </location>
</feature>
<feature type="domain" description="Histidine kinase/HSP90-like ATPase" evidence="3">
    <location>
        <begin position="23"/>
        <end position="125"/>
    </location>
</feature>
<dbReference type="Gene3D" id="3.30.565.10">
    <property type="entry name" value="Histidine kinase-like ATPase, C-terminal domain"/>
    <property type="match status" value="1"/>
</dbReference>
<evidence type="ECO:0000256" key="1">
    <source>
        <dbReference type="ARBA" id="ARBA00022527"/>
    </source>
</evidence>
<evidence type="ECO:0000256" key="2">
    <source>
        <dbReference type="SAM" id="MobiDB-lite"/>
    </source>
</evidence>
<dbReference type="EMBL" id="JAAKZX010000001">
    <property type="protein sequence ID" value="NGO40611.1"/>
    <property type="molecule type" value="Genomic_DNA"/>
</dbReference>
<evidence type="ECO:0000313" key="4">
    <source>
        <dbReference type="EMBL" id="NGO40611.1"/>
    </source>
</evidence>
<dbReference type="InterPro" id="IPR036890">
    <property type="entry name" value="HATPase_C_sf"/>
</dbReference>
<dbReference type="PANTHER" id="PTHR35526">
    <property type="entry name" value="ANTI-SIGMA-F FACTOR RSBW-RELATED"/>
    <property type="match status" value="1"/>
</dbReference>
<proteinExistence type="predicted"/>
<protein>
    <submittedName>
        <fullName evidence="4">ATP-binding protein</fullName>
    </submittedName>
</protein>
<keyword evidence="4" id="KW-0067">ATP-binding</keyword>
<evidence type="ECO:0000259" key="3">
    <source>
        <dbReference type="Pfam" id="PF13581"/>
    </source>
</evidence>
<dbReference type="PANTHER" id="PTHR35526:SF3">
    <property type="entry name" value="ANTI-SIGMA-F FACTOR RSBW"/>
    <property type="match status" value="1"/>
</dbReference>
<dbReference type="InterPro" id="IPR003594">
    <property type="entry name" value="HATPase_dom"/>
</dbReference>
<dbReference type="RefSeq" id="WP_165337300.1">
    <property type="nucleotide sequence ID" value="NZ_JAAKZX010000001.1"/>
</dbReference>
<dbReference type="InterPro" id="IPR050267">
    <property type="entry name" value="Anti-sigma-factor_SerPK"/>
</dbReference>